<name>A0ABW3MAE2_9PSEU</name>
<comment type="caution">
    <text evidence="1">The sequence shown here is derived from an EMBL/GenBank/DDBJ whole genome shotgun (WGS) entry which is preliminary data.</text>
</comment>
<dbReference type="EMBL" id="JBHTIS010000965">
    <property type="protein sequence ID" value="MFD1047186.1"/>
    <property type="molecule type" value="Genomic_DNA"/>
</dbReference>
<dbReference type="Proteomes" id="UP001597045">
    <property type="component" value="Unassembled WGS sequence"/>
</dbReference>
<proteinExistence type="predicted"/>
<keyword evidence="2" id="KW-1185">Reference proteome</keyword>
<feature type="non-terminal residue" evidence="1">
    <location>
        <position position="44"/>
    </location>
</feature>
<reference evidence="2" key="1">
    <citation type="journal article" date="2019" name="Int. J. Syst. Evol. Microbiol.">
        <title>The Global Catalogue of Microorganisms (GCM) 10K type strain sequencing project: providing services to taxonomists for standard genome sequencing and annotation.</title>
        <authorList>
            <consortium name="The Broad Institute Genomics Platform"/>
            <consortium name="The Broad Institute Genome Sequencing Center for Infectious Disease"/>
            <person name="Wu L."/>
            <person name="Ma J."/>
        </authorList>
    </citation>
    <scope>NUCLEOTIDE SEQUENCE [LARGE SCALE GENOMIC DNA]</scope>
    <source>
        <strain evidence="2">JCM 31486</strain>
    </source>
</reference>
<dbReference type="PANTHER" id="PTHR35010:SF2">
    <property type="entry name" value="BLL4672 PROTEIN"/>
    <property type="match status" value="1"/>
</dbReference>
<dbReference type="PANTHER" id="PTHR35010">
    <property type="entry name" value="BLL4672 PROTEIN-RELATED"/>
    <property type="match status" value="1"/>
</dbReference>
<protein>
    <submittedName>
        <fullName evidence="1">Transcriptional regulator</fullName>
    </submittedName>
</protein>
<organism evidence="1 2">
    <name type="scientific">Kibdelosporangium lantanae</name>
    <dbReference type="NCBI Taxonomy" id="1497396"/>
    <lineage>
        <taxon>Bacteria</taxon>
        <taxon>Bacillati</taxon>
        <taxon>Actinomycetota</taxon>
        <taxon>Actinomycetes</taxon>
        <taxon>Pseudonocardiales</taxon>
        <taxon>Pseudonocardiaceae</taxon>
        <taxon>Kibdelosporangium</taxon>
    </lineage>
</organism>
<evidence type="ECO:0000313" key="2">
    <source>
        <dbReference type="Proteomes" id="UP001597045"/>
    </source>
</evidence>
<gene>
    <name evidence="1" type="ORF">ACFQ1S_17345</name>
</gene>
<accession>A0ABW3MAE2</accession>
<evidence type="ECO:0000313" key="1">
    <source>
        <dbReference type="EMBL" id="MFD1047186.1"/>
    </source>
</evidence>
<sequence>MDPRTELSEFLRTRRARLRPADVGLPEYGRRRRVPGLRREELAQ</sequence>